<dbReference type="KEGG" id="zju:107413571"/>
<feature type="compositionally biased region" description="Low complexity" evidence="1">
    <location>
        <begin position="286"/>
        <end position="303"/>
    </location>
</feature>
<feature type="compositionally biased region" description="Polar residues" evidence="1">
    <location>
        <begin position="240"/>
        <end position="258"/>
    </location>
</feature>
<organism evidence="2 3">
    <name type="scientific">Ziziphus jujuba</name>
    <name type="common">Chinese jujube</name>
    <name type="synonym">Ziziphus sativa</name>
    <dbReference type="NCBI Taxonomy" id="326968"/>
    <lineage>
        <taxon>Eukaryota</taxon>
        <taxon>Viridiplantae</taxon>
        <taxon>Streptophyta</taxon>
        <taxon>Embryophyta</taxon>
        <taxon>Tracheophyta</taxon>
        <taxon>Spermatophyta</taxon>
        <taxon>Magnoliopsida</taxon>
        <taxon>eudicotyledons</taxon>
        <taxon>Gunneridae</taxon>
        <taxon>Pentapetalae</taxon>
        <taxon>rosids</taxon>
        <taxon>fabids</taxon>
        <taxon>Rosales</taxon>
        <taxon>Rhamnaceae</taxon>
        <taxon>Paliureae</taxon>
        <taxon>Ziziphus</taxon>
    </lineage>
</organism>
<sequence>MALDYLSPYDHAEDDYIDMEVSSFSTFLCHSRSSPHQNPREFEFQMSSTSLEREPTTSPADELFYKGKLLPLHLPPRLQMVEKLLQNTNISPNYDHIRKLDNNTTFEEFYSTPLATNTATTPTSSTPFESCNISPSESCRVSRELNPEEYMYEYNYSAELSSFIDDNNPKKSWTKKLKHSALGSKLKASRAYLKSWFGKSGCSNESSTAPVATNEGSLSKPTKDCSSKYLKGIEKNPLGQIQNEKYQTATSSSSVTRSFNKEKMNEDGVGRHRRSFSVSIKRHSTNKSSSSSSSSSSSGSSTSSSCSYNNNSLGVHELQFLKRCSSANSEIESPIQGAIAHCKESQQLFRSRKTVSEVGYLSFSSSRLGVCEDQERPDVCRG</sequence>
<feature type="region of interest" description="Disordered" evidence="1">
    <location>
        <begin position="240"/>
        <end position="303"/>
    </location>
</feature>
<dbReference type="Proteomes" id="UP001652623">
    <property type="component" value="Chromosome 8"/>
</dbReference>
<evidence type="ECO:0000256" key="1">
    <source>
        <dbReference type="SAM" id="MobiDB-lite"/>
    </source>
</evidence>
<evidence type="ECO:0000313" key="3">
    <source>
        <dbReference type="RefSeq" id="XP_015877042.3"/>
    </source>
</evidence>
<keyword evidence="3" id="KW-0418">Kinase</keyword>
<feature type="region of interest" description="Disordered" evidence="1">
    <location>
        <begin position="199"/>
        <end position="223"/>
    </location>
</feature>
<accession>A0A6P3ZDQ1</accession>
<feature type="compositionally biased region" description="Basic residues" evidence="1">
    <location>
        <begin position="271"/>
        <end position="285"/>
    </location>
</feature>
<dbReference type="InParanoid" id="A0A6P3ZDQ1"/>
<gene>
    <name evidence="3" type="primary">LOC107413571</name>
</gene>
<reference evidence="3" key="1">
    <citation type="submission" date="2025-08" db="UniProtKB">
        <authorList>
            <consortium name="RefSeq"/>
        </authorList>
    </citation>
    <scope>IDENTIFICATION</scope>
    <source>
        <tissue evidence="3">Seedling</tissue>
    </source>
</reference>
<dbReference type="GeneID" id="107413571"/>
<dbReference type="GO" id="GO:0019210">
    <property type="term" value="F:kinase inhibitor activity"/>
    <property type="evidence" value="ECO:0007669"/>
    <property type="project" value="InterPro"/>
</dbReference>
<dbReference type="AlphaFoldDB" id="A0A6P3ZDQ1"/>
<dbReference type="RefSeq" id="XP_015877042.3">
    <property type="nucleotide sequence ID" value="XM_016021556.4"/>
</dbReference>
<feature type="compositionally biased region" description="Basic and acidic residues" evidence="1">
    <location>
        <begin position="259"/>
        <end position="270"/>
    </location>
</feature>
<dbReference type="InterPro" id="IPR039620">
    <property type="entry name" value="BKI1/MAKR1/3/4"/>
</dbReference>
<dbReference type="FunCoup" id="A0A6P3ZDQ1">
    <property type="interactions" value="896"/>
</dbReference>
<proteinExistence type="predicted"/>
<dbReference type="GO" id="GO:0005886">
    <property type="term" value="C:plasma membrane"/>
    <property type="evidence" value="ECO:0007669"/>
    <property type="project" value="InterPro"/>
</dbReference>
<feature type="compositionally biased region" description="Polar residues" evidence="1">
    <location>
        <begin position="201"/>
        <end position="220"/>
    </location>
</feature>
<dbReference type="GO" id="GO:0016301">
    <property type="term" value="F:kinase activity"/>
    <property type="evidence" value="ECO:0007669"/>
    <property type="project" value="UniProtKB-KW"/>
</dbReference>
<evidence type="ECO:0000313" key="2">
    <source>
        <dbReference type="Proteomes" id="UP001652623"/>
    </source>
</evidence>
<protein>
    <submittedName>
        <fullName evidence="3">Probable membrane-associated kinase regulator 4</fullName>
    </submittedName>
</protein>
<dbReference type="PANTHER" id="PTHR33312">
    <property type="entry name" value="MEMBRANE-ASSOCIATED KINASE REGULATOR 4-RELATED"/>
    <property type="match status" value="1"/>
</dbReference>
<keyword evidence="3" id="KW-0808">Transferase</keyword>
<keyword evidence="2" id="KW-1185">Reference proteome</keyword>
<name>A0A6P3ZDQ1_ZIZJJ</name>
<dbReference type="PANTHER" id="PTHR33312:SF5">
    <property type="entry name" value="MEMBRANE-ASSOCIATED KINASE REGULATOR 4-RELATED"/>
    <property type="match status" value="1"/>
</dbReference>